<name>A0AAE0ZIQ2_9GAST</name>
<comment type="caution">
    <text evidence="1">The sequence shown here is derived from an EMBL/GenBank/DDBJ whole genome shotgun (WGS) entry which is preliminary data.</text>
</comment>
<proteinExistence type="predicted"/>
<protein>
    <submittedName>
        <fullName evidence="1">Uncharacterized protein</fullName>
    </submittedName>
</protein>
<accession>A0AAE0ZIQ2</accession>
<dbReference type="AlphaFoldDB" id="A0AAE0ZIQ2"/>
<gene>
    <name evidence="1" type="ORF">RRG08_048155</name>
</gene>
<sequence>MAKKLNRSLTNDQLYRIDSLTVSPECWKLIPEVSDMVFPKMDSSTSRAAHALASSVKTDCSFSSRYGKSMNKPLLLETECRMISQSDKYHTQEQYHTKEA</sequence>
<reference evidence="1" key="1">
    <citation type="journal article" date="2023" name="G3 (Bethesda)">
        <title>A reference genome for the long-term kleptoplast-retaining sea slug Elysia crispata morphotype clarki.</title>
        <authorList>
            <person name="Eastman K.E."/>
            <person name="Pendleton A.L."/>
            <person name="Shaikh M.A."/>
            <person name="Suttiyut T."/>
            <person name="Ogas R."/>
            <person name="Tomko P."/>
            <person name="Gavelis G."/>
            <person name="Widhalm J.R."/>
            <person name="Wisecaver J.H."/>
        </authorList>
    </citation>
    <scope>NUCLEOTIDE SEQUENCE</scope>
    <source>
        <strain evidence="1">ECLA1</strain>
    </source>
</reference>
<evidence type="ECO:0000313" key="1">
    <source>
        <dbReference type="EMBL" id="KAK3769945.1"/>
    </source>
</evidence>
<keyword evidence="2" id="KW-1185">Reference proteome</keyword>
<organism evidence="1 2">
    <name type="scientific">Elysia crispata</name>
    <name type="common">lettuce slug</name>
    <dbReference type="NCBI Taxonomy" id="231223"/>
    <lineage>
        <taxon>Eukaryota</taxon>
        <taxon>Metazoa</taxon>
        <taxon>Spiralia</taxon>
        <taxon>Lophotrochozoa</taxon>
        <taxon>Mollusca</taxon>
        <taxon>Gastropoda</taxon>
        <taxon>Heterobranchia</taxon>
        <taxon>Euthyneura</taxon>
        <taxon>Panpulmonata</taxon>
        <taxon>Sacoglossa</taxon>
        <taxon>Placobranchoidea</taxon>
        <taxon>Plakobranchidae</taxon>
        <taxon>Elysia</taxon>
    </lineage>
</organism>
<dbReference type="Proteomes" id="UP001283361">
    <property type="component" value="Unassembled WGS sequence"/>
</dbReference>
<evidence type="ECO:0000313" key="2">
    <source>
        <dbReference type="Proteomes" id="UP001283361"/>
    </source>
</evidence>
<dbReference type="EMBL" id="JAWDGP010003874">
    <property type="protein sequence ID" value="KAK3769945.1"/>
    <property type="molecule type" value="Genomic_DNA"/>
</dbReference>